<dbReference type="CDD" id="cd00146">
    <property type="entry name" value="PKD"/>
    <property type="match status" value="1"/>
</dbReference>
<dbReference type="InterPro" id="IPR013980">
    <property type="entry name" value="MANSC_dom"/>
</dbReference>
<dbReference type="Gene3D" id="4.10.400.10">
    <property type="entry name" value="Low-density Lipoprotein Receptor"/>
    <property type="match status" value="1"/>
</dbReference>
<dbReference type="AlphaFoldDB" id="A0AAY4CZA1"/>
<evidence type="ECO:0000256" key="4">
    <source>
        <dbReference type="ARBA" id="ARBA00022989"/>
    </source>
</evidence>
<evidence type="ECO:0000256" key="3">
    <source>
        <dbReference type="ARBA" id="ARBA00022729"/>
    </source>
</evidence>
<feature type="domain" description="BPTI/Kunitz inhibitor" evidence="11">
    <location>
        <begin position="375"/>
        <end position="425"/>
    </location>
</feature>
<dbReference type="CDD" id="cd22623">
    <property type="entry name" value="Kunitz_HAI1_1-like"/>
    <property type="match status" value="1"/>
</dbReference>
<protein>
    <submittedName>
        <fullName evidence="13">Uncharacterized protein</fullName>
    </submittedName>
</protein>
<dbReference type="SUPFAM" id="SSF57424">
    <property type="entry name" value="LDL receptor-like module"/>
    <property type="match status" value="1"/>
</dbReference>
<keyword evidence="4 9" id="KW-1133">Transmembrane helix</keyword>
<dbReference type="SMART" id="SM00765">
    <property type="entry name" value="MANEC"/>
    <property type="match status" value="1"/>
</dbReference>
<dbReference type="Pfam" id="PF22352">
    <property type="entry name" value="K319L-like_PKD"/>
    <property type="match status" value="1"/>
</dbReference>
<reference evidence="13" key="3">
    <citation type="submission" date="2025-09" db="UniProtKB">
        <authorList>
            <consortium name="Ensembl"/>
        </authorList>
    </citation>
    <scope>IDENTIFICATION</scope>
</reference>
<dbReference type="CDD" id="cd00112">
    <property type="entry name" value="LDLa"/>
    <property type="match status" value="1"/>
</dbReference>
<dbReference type="PROSITE" id="PS50068">
    <property type="entry name" value="LDLRA_2"/>
    <property type="match status" value="1"/>
</dbReference>
<dbReference type="InterPro" id="IPR011106">
    <property type="entry name" value="MANSC_N"/>
</dbReference>
<evidence type="ECO:0000256" key="5">
    <source>
        <dbReference type="ARBA" id="ARBA00023136"/>
    </source>
</evidence>
<dbReference type="SMART" id="SM00192">
    <property type="entry name" value="LDLa"/>
    <property type="match status" value="1"/>
</dbReference>
<dbReference type="InterPro" id="IPR036055">
    <property type="entry name" value="LDL_receptor-like_sf"/>
</dbReference>
<feature type="disulfide bond" evidence="8">
    <location>
        <begin position="326"/>
        <end position="344"/>
    </location>
</feature>
<evidence type="ECO:0000313" key="14">
    <source>
        <dbReference type="Proteomes" id="UP000694580"/>
    </source>
</evidence>
<evidence type="ECO:0000256" key="8">
    <source>
        <dbReference type="PROSITE-ProRule" id="PRU00124"/>
    </source>
</evidence>
<keyword evidence="6 8" id="KW-1015">Disulfide bond</keyword>
<dbReference type="GeneTree" id="ENSGT00940000164935"/>
<feature type="domain" description="MANSC" evidence="12">
    <location>
        <begin position="41"/>
        <end position="122"/>
    </location>
</feature>
<dbReference type="SMART" id="SM00131">
    <property type="entry name" value="KU"/>
    <property type="match status" value="2"/>
</dbReference>
<dbReference type="GO" id="GO:0004867">
    <property type="term" value="F:serine-type endopeptidase inhibitor activity"/>
    <property type="evidence" value="ECO:0007669"/>
    <property type="project" value="InterPro"/>
</dbReference>
<dbReference type="CDD" id="cd22624">
    <property type="entry name" value="Kunitz_HAI1_2-like"/>
    <property type="match status" value="1"/>
</dbReference>
<reference evidence="13" key="2">
    <citation type="submission" date="2025-08" db="UniProtKB">
        <authorList>
            <consortium name="Ensembl"/>
        </authorList>
    </citation>
    <scope>IDENTIFICATION</scope>
</reference>
<evidence type="ECO:0000256" key="6">
    <source>
        <dbReference type="ARBA" id="ARBA00023157"/>
    </source>
</evidence>
<gene>
    <name evidence="13" type="primary">spint1a</name>
</gene>
<dbReference type="Gene3D" id="4.10.410.10">
    <property type="entry name" value="Pancreatic trypsin inhibitor Kunitz domain"/>
    <property type="match status" value="2"/>
</dbReference>
<evidence type="ECO:0000256" key="2">
    <source>
        <dbReference type="ARBA" id="ARBA00022692"/>
    </source>
</evidence>
<dbReference type="PANTHER" id="PTHR46750:SF1">
    <property type="entry name" value="KUNITZ-TYPE PROTEASE INHIBITOR 1"/>
    <property type="match status" value="1"/>
</dbReference>
<evidence type="ECO:0000259" key="12">
    <source>
        <dbReference type="PROSITE" id="PS50986"/>
    </source>
</evidence>
<feature type="chain" id="PRO_5044196228" evidence="10">
    <location>
        <begin position="28"/>
        <end position="513"/>
    </location>
</feature>
<feature type="disulfide bond" evidence="8">
    <location>
        <begin position="319"/>
        <end position="331"/>
    </location>
</feature>
<evidence type="ECO:0000256" key="1">
    <source>
        <dbReference type="ARBA" id="ARBA00004370"/>
    </source>
</evidence>
<keyword evidence="5 9" id="KW-0472">Membrane</keyword>
<evidence type="ECO:0000256" key="7">
    <source>
        <dbReference type="ARBA" id="ARBA00023180"/>
    </source>
</evidence>
<accession>A0AAY4CZA1</accession>
<dbReference type="PROSITE" id="PS00280">
    <property type="entry name" value="BPTI_KUNITZ_1"/>
    <property type="match status" value="2"/>
</dbReference>
<sequence length="513" mass="56696">MTFSLAGLLLGTAVAFLHLCSPRAAQAQDFGEQCLANFSRGKENFVLDTDDSVKVGATFLASPVVTRSMDCIVACCKNPSCNLALMENGAEPRTIKTCYLFDCLYRHKKVCRFVRKDGFSNFILTSVLGDPITDGDKSISEDKPPIANAGQDRVVQPQENVILNGVQSKDDKKIEKYEWQMLSGLPSVLMQKTTFPDEVMVSNLSAGVYKFQLTVTDSAGQSNTATVSVLVLTPEQSTHLCLVPKKAGPCRGSFPRWHYNAFTETCEEFIFGGCWPNKNNYLHQEDCKTACDGTSVRSVDGHSSRKVTVPTGEECGGTCGGEQFTCSNGCCLDKSLVCDDEKQCSDGSDEALCEQSKDKLRSLLAIRADNKDIHCTQPPITGPCRQGETKWYYDPYEQKCSPFYYGGCDGNENRFNAENECKDTCSGVTEKDVYVHKQEFEYQAANTNKITLVIAILLCIAIFFLVLVLTYCLLKGRKKKLQTNMAVNGYRGSHNNILDDTEKLVYNSTTKPI</sequence>
<dbReference type="PANTHER" id="PTHR46750">
    <property type="entry name" value="KUNITZ-TYPE PROTEASE INHIBITOR 1"/>
    <property type="match status" value="1"/>
</dbReference>
<dbReference type="InterPro" id="IPR020901">
    <property type="entry name" value="Prtase_inh_Kunz-CS"/>
</dbReference>
<keyword evidence="3 10" id="KW-0732">Signal</keyword>
<dbReference type="Proteomes" id="UP000694580">
    <property type="component" value="Chromosome 1"/>
</dbReference>
<dbReference type="InterPro" id="IPR002172">
    <property type="entry name" value="LDrepeatLR_classA_rpt"/>
</dbReference>
<dbReference type="PROSITE" id="PS50986">
    <property type="entry name" value="MANSC"/>
    <property type="match status" value="1"/>
</dbReference>
<keyword evidence="2 9" id="KW-0812">Transmembrane</keyword>
<evidence type="ECO:0000256" key="10">
    <source>
        <dbReference type="SAM" id="SignalP"/>
    </source>
</evidence>
<name>A0AAY4CZA1_9TELE</name>
<feature type="transmembrane region" description="Helical" evidence="9">
    <location>
        <begin position="450"/>
        <end position="474"/>
    </location>
</feature>
<dbReference type="InterPro" id="IPR035986">
    <property type="entry name" value="PKD_dom_sf"/>
</dbReference>
<dbReference type="InterPro" id="IPR036880">
    <property type="entry name" value="Kunitz_BPTI_sf"/>
</dbReference>
<dbReference type="Pfam" id="PF07502">
    <property type="entry name" value="MANEC"/>
    <property type="match status" value="1"/>
</dbReference>
<dbReference type="RefSeq" id="XP_028855867.1">
    <property type="nucleotide sequence ID" value="XM_029000034.1"/>
</dbReference>
<dbReference type="Gene3D" id="2.60.40.10">
    <property type="entry name" value="Immunoglobulins"/>
    <property type="match status" value="1"/>
</dbReference>
<dbReference type="SUPFAM" id="SSF57362">
    <property type="entry name" value="BPTI-like"/>
    <property type="match status" value="2"/>
</dbReference>
<dbReference type="GO" id="GO:0030198">
    <property type="term" value="P:extracellular matrix organization"/>
    <property type="evidence" value="ECO:0007669"/>
    <property type="project" value="TreeGrafter"/>
</dbReference>
<dbReference type="FunFam" id="4.10.410.10:FF:000020">
    <property type="entry name" value="Collagen, type VI, alpha 3"/>
    <property type="match status" value="1"/>
</dbReference>
<feature type="signal peptide" evidence="10">
    <location>
        <begin position="1"/>
        <end position="27"/>
    </location>
</feature>
<evidence type="ECO:0000259" key="11">
    <source>
        <dbReference type="PROSITE" id="PS50279"/>
    </source>
</evidence>
<proteinExistence type="predicted"/>
<comment type="subcellular location">
    <subcellularLocation>
        <location evidence="1">Membrane</location>
    </subcellularLocation>
</comment>
<dbReference type="GeneID" id="114801753"/>
<dbReference type="SUPFAM" id="SSF49299">
    <property type="entry name" value="PKD domain"/>
    <property type="match status" value="1"/>
</dbReference>
<dbReference type="GO" id="GO:0008544">
    <property type="term" value="P:epidermis development"/>
    <property type="evidence" value="ECO:0007669"/>
    <property type="project" value="TreeGrafter"/>
</dbReference>
<reference evidence="13 14" key="1">
    <citation type="submission" date="2020-06" db="EMBL/GenBank/DDBJ databases">
        <authorList>
            <consortium name="Wellcome Sanger Institute Data Sharing"/>
        </authorList>
    </citation>
    <scope>NUCLEOTIDE SEQUENCE [LARGE SCALE GENOMIC DNA]</scope>
</reference>
<evidence type="ECO:0000313" key="13">
    <source>
        <dbReference type="Ensembl" id="ENSDCDP00010038109.1"/>
    </source>
</evidence>
<dbReference type="InterPro" id="IPR002223">
    <property type="entry name" value="Kunitz_BPTI"/>
</dbReference>
<dbReference type="InterPro" id="IPR013783">
    <property type="entry name" value="Ig-like_fold"/>
</dbReference>
<dbReference type="FunFam" id="4.10.410.10:FF:000006">
    <property type="entry name" value="Serine peptidase inhibitor, Kunitz type 1"/>
    <property type="match status" value="1"/>
</dbReference>
<organism evidence="13 14">
    <name type="scientific">Denticeps clupeoides</name>
    <name type="common">denticle herring</name>
    <dbReference type="NCBI Taxonomy" id="299321"/>
    <lineage>
        <taxon>Eukaryota</taxon>
        <taxon>Metazoa</taxon>
        <taxon>Chordata</taxon>
        <taxon>Craniata</taxon>
        <taxon>Vertebrata</taxon>
        <taxon>Euteleostomi</taxon>
        <taxon>Actinopterygii</taxon>
        <taxon>Neopterygii</taxon>
        <taxon>Teleostei</taxon>
        <taxon>Clupei</taxon>
        <taxon>Clupeiformes</taxon>
        <taxon>Denticipitoidei</taxon>
        <taxon>Denticipitidae</taxon>
        <taxon>Denticeps</taxon>
    </lineage>
</organism>
<dbReference type="PRINTS" id="PR00759">
    <property type="entry name" value="BASICPTASE"/>
</dbReference>
<dbReference type="Pfam" id="PF00057">
    <property type="entry name" value="Ldl_recept_a"/>
    <property type="match status" value="1"/>
</dbReference>
<dbReference type="PROSITE" id="PS50279">
    <property type="entry name" value="BPTI_KUNITZ_2"/>
    <property type="match status" value="2"/>
</dbReference>
<keyword evidence="7" id="KW-0325">Glycoprotein</keyword>
<dbReference type="PROSITE" id="PS01209">
    <property type="entry name" value="LDLRA_1"/>
    <property type="match status" value="1"/>
</dbReference>
<evidence type="ECO:0000256" key="9">
    <source>
        <dbReference type="SAM" id="Phobius"/>
    </source>
</evidence>
<dbReference type="InterPro" id="IPR023415">
    <property type="entry name" value="LDLR_class-A_CS"/>
</dbReference>
<dbReference type="GO" id="GO:0005886">
    <property type="term" value="C:plasma membrane"/>
    <property type="evidence" value="ECO:0007669"/>
    <property type="project" value="TreeGrafter"/>
</dbReference>
<dbReference type="Ensembl" id="ENSDCDT00010047709.1">
    <property type="protein sequence ID" value="ENSDCDP00010038109.1"/>
    <property type="gene ID" value="ENSDCDG00010024699.1"/>
</dbReference>
<dbReference type="GO" id="GO:0060429">
    <property type="term" value="P:epithelium development"/>
    <property type="evidence" value="ECO:0007669"/>
    <property type="project" value="TreeGrafter"/>
</dbReference>
<feature type="disulfide bond" evidence="8">
    <location>
        <begin position="338"/>
        <end position="353"/>
    </location>
</feature>
<dbReference type="Pfam" id="PF00014">
    <property type="entry name" value="Kunitz_BPTI"/>
    <property type="match status" value="2"/>
</dbReference>
<feature type="domain" description="BPTI/Kunitz inhibitor" evidence="11">
    <location>
        <begin position="241"/>
        <end position="291"/>
    </location>
</feature>
<keyword evidence="14" id="KW-1185">Reference proteome</keyword>
<dbReference type="FunFam" id="2.60.40.10:FF:000061">
    <property type="entry name" value="Dyslexia-associated protein KIAA0319 homolog"/>
    <property type="match status" value="1"/>
</dbReference>